<protein>
    <submittedName>
        <fullName evidence="1">Protein lifeguard 4</fullName>
    </submittedName>
</protein>
<sequence>MEKGDAERGTTELYPGMIEPPEIRWAFIRKVYAIVAMQILLTIAVASVVVFVKPIHKFLASGTPGLVLLIVVFILTLLLICPLFAYRKRHPWNFVLLVLFTILLSFTVGVACAFSKGKIILEAFILTGAAVAGLTLYTFWAVKRGKDFSFLGPFLSASLLVLIVFGIFMVSTFSLSHLTFTQSLPNMLSPLSYSDQCTNISHFTVLFPCGKGSTYDIRPHGSHHILWLHRVRHKQLDQALHI</sequence>
<reference evidence="2" key="1">
    <citation type="journal article" date="2023" name="Hortic. Res.">
        <title>A chromosome-level phased genome enabling allele-level studies in sweet orange: a case study on citrus Huanglongbing tolerance.</title>
        <authorList>
            <person name="Wu B."/>
            <person name="Yu Q."/>
            <person name="Deng Z."/>
            <person name="Duan Y."/>
            <person name="Luo F."/>
            <person name="Gmitter F. Jr."/>
        </authorList>
    </citation>
    <scope>NUCLEOTIDE SEQUENCE [LARGE SCALE GENOMIC DNA]</scope>
    <source>
        <strain evidence="2">cv. Valencia</strain>
    </source>
</reference>
<name>A0ACB8I5X5_CITSI</name>
<evidence type="ECO:0000313" key="2">
    <source>
        <dbReference type="Proteomes" id="UP000829398"/>
    </source>
</evidence>
<dbReference type="Proteomes" id="UP000829398">
    <property type="component" value="Chromosome 9"/>
</dbReference>
<gene>
    <name evidence="1" type="ORF">KPL71_027373</name>
</gene>
<keyword evidence="2" id="KW-1185">Reference proteome</keyword>
<comment type="caution">
    <text evidence="1">The sequence shown here is derived from an EMBL/GenBank/DDBJ whole genome shotgun (WGS) entry which is preliminary data.</text>
</comment>
<accession>A0ACB8I5X5</accession>
<proteinExistence type="predicted"/>
<dbReference type="EMBL" id="CM039178">
    <property type="protein sequence ID" value="KAH9682512.1"/>
    <property type="molecule type" value="Genomic_DNA"/>
</dbReference>
<evidence type="ECO:0000313" key="1">
    <source>
        <dbReference type="EMBL" id="KAH9682512.1"/>
    </source>
</evidence>
<organism evidence="1 2">
    <name type="scientific">Citrus sinensis</name>
    <name type="common">Sweet orange</name>
    <name type="synonym">Citrus aurantium var. sinensis</name>
    <dbReference type="NCBI Taxonomy" id="2711"/>
    <lineage>
        <taxon>Eukaryota</taxon>
        <taxon>Viridiplantae</taxon>
        <taxon>Streptophyta</taxon>
        <taxon>Embryophyta</taxon>
        <taxon>Tracheophyta</taxon>
        <taxon>Spermatophyta</taxon>
        <taxon>Magnoliopsida</taxon>
        <taxon>eudicotyledons</taxon>
        <taxon>Gunneridae</taxon>
        <taxon>Pentapetalae</taxon>
        <taxon>rosids</taxon>
        <taxon>malvids</taxon>
        <taxon>Sapindales</taxon>
        <taxon>Rutaceae</taxon>
        <taxon>Aurantioideae</taxon>
        <taxon>Citrus</taxon>
    </lineage>
</organism>